<evidence type="ECO:0000313" key="2">
    <source>
        <dbReference type="EMBL" id="MXQ13957.1"/>
    </source>
</evidence>
<sequence>MKTTNNRSDAGQPPALILDKGADGSITRPQVQPICGIEGTDFGHYHCCHGEKIDGAVRMVSQGEHRYLITYEDGAATWDIDDWNDARLEVDGPA</sequence>
<reference evidence="2 3" key="1">
    <citation type="submission" date="2019-12" db="EMBL/GenBank/DDBJ databases">
        <authorList>
            <person name="Yuan C.-G."/>
        </authorList>
    </citation>
    <scope>NUCLEOTIDE SEQUENCE [LARGE SCALE GENOMIC DNA]</scope>
    <source>
        <strain evidence="2 3">KCTC 23863</strain>
    </source>
</reference>
<proteinExistence type="predicted"/>
<reference evidence="2 3" key="2">
    <citation type="submission" date="2020-01" db="EMBL/GenBank/DDBJ databases">
        <title>Microvirga sp. nov., an arsenate reduction bacterium isolated from Tibet hotspring sediments.</title>
        <authorList>
            <person name="Xian W.-D."/>
            <person name="Li W.-J."/>
        </authorList>
    </citation>
    <scope>NUCLEOTIDE SEQUENCE [LARGE SCALE GENOMIC DNA]</scope>
    <source>
        <strain evidence="2 3">KCTC 23863</strain>
    </source>
</reference>
<feature type="region of interest" description="Disordered" evidence="1">
    <location>
        <begin position="1"/>
        <end position="23"/>
    </location>
</feature>
<dbReference type="Proteomes" id="UP000436483">
    <property type="component" value="Unassembled WGS sequence"/>
</dbReference>
<dbReference type="RefSeq" id="WP_160887416.1">
    <property type="nucleotide sequence ID" value="NZ_WURB01000023.1"/>
</dbReference>
<gene>
    <name evidence="2" type="ORF">GR328_21340</name>
</gene>
<dbReference type="OrthoDB" id="9760715at2"/>
<dbReference type="AlphaFoldDB" id="A0A7X3MVF8"/>
<dbReference type="EMBL" id="WURB01000023">
    <property type="protein sequence ID" value="MXQ13957.1"/>
    <property type="molecule type" value="Genomic_DNA"/>
</dbReference>
<protein>
    <submittedName>
        <fullName evidence="2">Uncharacterized protein</fullName>
    </submittedName>
</protein>
<organism evidence="2 3">
    <name type="scientific">Microvirga makkahensis</name>
    <dbReference type="NCBI Taxonomy" id="1128670"/>
    <lineage>
        <taxon>Bacteria</taxon>
        <taxon>Pseudomonadati</taxon>
        <taxon>Pseudomonadota</taxon>
        <taxon>Alphaproteobacteria</taxon>
        <taxon>Hyphomicrobiales</taxon>
        <taxon>Methylobacteriaceae</taxon>
        <taxon>Microvirga</taxon>
    </lineage>
</organism>
<evidence type="ECO:0000313" key="3">
    <source>
        <dbReference type="Proteomes" id="UP000436483"/>
    </source>
</evidence>
<accession>A0A7X3MVF8</accession>
<comment type="caution">
    <text evidence="2">The sequence shown here is derived from an EMBL/GenBank/DDBJ whole genome shotgun (WGS) entry which is preliminary data.</text>
</comment>
<name>A0A7X3MVF8_9HYPH</name>
<evidence type="ECO:0000256" key="1">
    <source>
        <dbReference type="SAM" id="MobiDB-lite"/>
    </source>
</evidence>
<keyword evidence="3" id="KW-1185">Reference proteome</keyword>